<dbReference type="AlphaFoldDB" id="X1KSZ4"/>
<organism evidence="1">
    <name type="scientific">marine sediment metagenome</name>
    <dbReference type="NCBI Taxonomy" id="412755"/>
    <lineage>
        <taxon>unclassified sequences</taxon>
        <taxon>metagenomes</taxon>
        <taxon>ecological metagenomes</taxon>
    </lineage>
</organism>
<gene>
    <name evidence="1" type="ORF">S06H3_01307</name>
</gene>
<sequence length="57" mass="6688">MNKQCPMKPMDYPCSKEICAWYLVHSKQCAIPKIASELQKRGKIEQYWIKLAEGDKE</sequence>
<evidence type="ECO:0000313" key="1">
    <source>
        <dbReference type="EMBL" id="GAH96740.1"/>
    </source>
</evidence>
<dbReference type="EMBL" id="BARV01000319">
    <property type="protein sequence ID" value="GAH96740.1"/>
    <property type="molecule type" value="Genomic_DNA"/>
</dbReference>
<proteinExistence type="predicted"/>
<comment type="caution">
    <text evidence="1">The sequence shown here is derived from an EMBL/GenBank/DDBJ whole genome shotgun (WGS) entry which is preliminary data.</text>
</comment>
<accession>X1KSZ4</accession>
<reference evidence="1" key="1">
    <citation type="journal article" date="2014" name="Front. Microbiol.">
        <title>High frequency of phylogenetically diverse reductive dehalogenase-homologous genes in deep subseafloor sedimentary metagenomes.</title>
        <authorList>
            <person name="Kawai M."/>
            <person name="Futagami T."/>
            <person name="Toyoda A."/>
            <person name="Takaki Y."/>
            <person name="Nishi S."/>
            <person name="Hori S."/>
            <person name="Arai W."/>
            <person name="Tsubouchi T."/>
            <person name="Morono Y."/>
            <person name="Uchiyama I."/>
            <person name="Ito T."/>
            <person name="Fujiyama A."/>
            <person name="Inagaki F."/>
            <person name="Takami H."/>
        </authorList>
    </citation>
    <scope>NUCLEOTIDE SEQUENCE</scope>
    <source>
        <strain evidence="1">Expedition CK06-06</strain>
    </source>
</reference>
<protein>
    <submittedName>
        <fullName evidence="1">Uncharacterized protein</fullName>
    </submittedName>
</protein>
<name>X1KSZ4_9ZZZZ</name>